<dbReference type="NCBIfam" id="TIGR02683">
    <property type="entry name" value="upstrm_HI1419"/>
    <property type="match status" value="1"/>
</dbReference>
<evidence type="ECO:0000313" key="1">
    <source>
        <dbReference type="EMBL" id="STK04402.1"/>
    </source>
</evidence>
<dbReference type="AlphaFoldDB" id="A0A376YLU9"/>
<organism evidence="1 2">
    <name type="scientific">Escherichia coli</name>
    <dbReference type="NCBI Taxonomy" id="562"/>
    <lineage>
        <taxon>Bacteria</taxon>
        <taxon>Pseudomonadati</taxon>
        <taxon>Pseudomonadota</taxon>
        <taxon>Gammaproteobacteria</taxon>
        <taxon>Enterobacterales</taxon>
        <taxon>Enterobacteriaceae</taxon>
        <taxon>Escherichia</taxon>
    </lineage>
</organism>
<dbReference type="InterPro" id="IPR014056">
    <property type="entry name" value="TypeIITA-like_toxin_pred"/>
</dbReference>
<gene>
    <name evidence="1" type="ORF">NCTC10418_07620</name>
</gene>
<dbReference type="Pfam" id="PF05973">
    <property type="entry name" value="Gp49"/>
    <property type="match status" value="1"/>
</dbReference>
<dbReference type="PANTHER" id="PTHR41791">
    <property type="entry name" value="SSL7039 PROTEIN"/>
    <property type="match status" value="1"/>
</dbReference>
<protein>
    <submittedName>
        <fullName evidence="1">Putative addiction module killer protein</fullName>
    </submittedName>
</protein>
<dbReference type="PANTHER" id="PTHR41791:SF1">
    <property type="entry name" value="SSL7039 PROTEIN"/>
    <property type="match status" value="1"/>
</dbReference>
<proteinExistence type="predicted"/>
<dbReference type="InterPro" id="IPR009241">
    <property type="entry name" value="HigB-like"/>
</dbReference>
<name>A0A376YLU9_ECOLX</name>
<dbReference type="PIRSF" id="PIRSF028744">
    <property type="entry name" value="Addict_mod_HI1419"/>
    <property type="match status" value="1"/>
</dbReference>
<reference evidence="1 2" key="1">
    <citation type="submission" date="2018-06" db="EMBL/GenBank/DDBJ databases">
        <authorList>
            <consortium name="Pathogen Informatics"/>
            <person name="Doyle S."/>
        </authorList>
    </citation>
    <scope>NUCLEOTIDE SEQUENCE [LARGE SCALE GENOMIC DNA]</scope>
    <source>
        <strain evidence="1 2">NCTC10418</strain>
    </source>
</reference>
<sequence length="122" mass="14112">MPYTAKRYQTENGEVPYTDWMKKLRRKDQTAALKVDSRIARAMGGNFGDHKFERDGVWELRVDYGPGYRVYYSIEDGEIILLLIGGNKKTQTADLDKAVSYLQDFKRGQKNDSHQKCEVAEK</sequence>
<dbReference type="EMBL" id="UFZQ01000002">
    <property type="protein sequence ID" value="STK04402.1"/>
    <property type="molecule type" value="Genomic_DNA"/>
</dbReference>
<dbReference type="Proteomes" id="UP000255460">
    <property type="component" value="Unassembled WGS sequence"/>
</dbReference>
<evidence type="ECO:0000313" key="2">
    <source>
        <dbReference type="Proteomes" id="UP000255460"/>
    </source>
</evidence>
<accession>A0A376YLU9</accession>